<keyword evidence="6" id="KW-1185">Reference proteome</keyword>
<dbReference type="Gene3D" id="3.40.50.1390">
    <property type="entry name" value="Resolvase, N-terminal catalytic domain"/>
    <property type="match status" value="1"/>
</dbReference>
<dbReference type="Pfam" id="PF00239">
    <property type="entry name" value="Resolvase"/>
    <property type="match status" value="1"/>
</dbReference>
<dbReference type="SMART" id="SM00857">
    <property type="entry name" value="Resolvase"/>
    <property type="match status" value="1"/>
</dbReference>
<organism evidence="5 6">
    <name type="scientific">Ferrimonas lipolytica</name>
    <dbReference type="NCBI Taxonomy" id="2724191"/>
    <lineage>
        <taxon>Bacteria</taxon>
        <taxon>Pseudomonadati</taxon>
        <taxon>Pseudomonadota</taxon>
        <taxon>Gammaproteobacteria</taxon>
        <taxon>Alteromonadales</taxon>
        <taxon>Ferrimonadaceae</taxon>
        <taxon>Ferrimonas</taxon>
    </lineage>
</organism>
<evidence type="ECO:0000313" key="5">
    <source>
        <dbReference type="EMBL" id="QIZ78060.1"/>
    </source>
</evidence>
<sequence length="234" mass="26615">MAYRKHQTPKQKYVIYKRLSTTKERQTHSFEVQDRIIKSYLNDNPHHILATFEEELSGAKNDRPMLAKALEMCKAHDATLLVAKLDRLSRDVGMVDKVVKNYDLICADMPKADKTMLQMLSVMAEWERDAIAKRISDGVLAAIARGKRPGNRTNHKRKLTTEDSDKGRQTRTNQKQQRMAQLQPQVKSLYNNGERTMAQVADMLNGLGVPTTGKGKWYANTVKRILDFDVAVAA</sequence>
<dbReference type="SUPFAM" id="SSF53041">
    <property type="entry name" value="Resolvase-like"/>
    <property type="match status" value="1"/>
</dbReference>
<dbReference type="EMBL" id="CP051180">
    <property type="protein sequence ID" value="QIZ78060.1"/>
    <property type="molecule type" value="Genomic_DNA"/>
</dbReference>
<feature type="domain" description="Resolvase/invertase-type recombinase catalytic" evidence="4">
    <location>
        <begin position="12"/>
        <end position="146"/>
    </location>
</feature>
<name>A0A6H1UHH9_9GAMM</name>
<gene>
    <name evidence="5" type="ORF">HER31_14840</name>
</gene>
<dbReference type="GO" id="GO:0000150">
    <property type="term" value="F:DNA strand exchange activity"/>
    <property type="evidence" value="ECO:0007669"/>
    <property type="project" value="InterPro"/>
</dbReference>
<evidence type="ECO:0000256" key="3">
    <source>
        <dbReference type="SAM" id="MobiDB-lite"/>
    </source>
</evidence>
<dbReference type="CDD" id="cd00338">
    <property type="entry name" value="Ser_Recombinase"/>
    <property type="match status" value="1"/>
</dbReference>
<dbReference type="PANTHER" id="PTHR30461:SF2">
    <property type="entry name" value="SERINE RECOMBINASE PINE-RELATED"/>
    <property type="match status" value="1"/>
</dbReference>
<dbReference type="AlphaFoldDB" id="A0A6H1UHH9"/>
<dbReference type="Proteomes" id="UP000501602">
    <property type="component" value="Chromosome"/>
</dbReference>
<dbReference type="InterPro" id="IPR006119">
    <property type="entry name" value="Resolv_N"/>
</dbReference>
<feature type="compositionally biased region" description="Basic residues" evidence="3">
    <location>
        <begin position="146"/>
        <end position="158"/>
    </location>
</feature>
<feature type="compositionally biased region" description="Polar residues" evidence="3">
    <location>
        <begin position="170"/>
        <end position="184"/>
    </location>
</feature>
<feature type="region of interest" description="Disordered" evidence="3">
    <location>
        <begin position="146"/>
        <end position="184"/>
    </location>
</feature>
<dbReference type="InterPro" id="IPR036162">
    <property type="entry name" value="Resolvase-like_N_sf"/>
</dbReference>
<proteinExistence type="predicted"/>
<dbReference type="GO" id="GO:0003677">
    <property type="term" value="F:DNA binding"/>
    <property type="evidence" value="ECO:0007669"/>
    <property type="project" value="UniProtKB-KW"/>
</dbReference>
<reference evidence="5 6" key="1">
    <citation type="submission" date="2020-04" db="EMBL/GenBank/DDBJ databases">
        <title>Ferrimonas sp. S7 isolated from sea water.</title>
        <authorList>
            <person name="Bae S.S."/>
            <person name="Baek K."/>
        </authorList>
    </citation>
    <scope>NUCLEOTIDE SEQUENCE [LARGE SCALE GENOMIC DNA]</scope>
    <source>
        <strain evidence="5 6">S7</strain>
    </source>
</reference>
<protein>
    <submittedName>
        <fullName evidence="5">Recombinase family protein</fullName>
    </submittedName>
</protein>
<dbReference type="KEGG" id="fes:HER31_14840"/>
<feature type="compositionally biased region" description="Basic and acidic residues" evidence="3">
    <location>
        <begin position="159"/>
        <end position="168"/>
    </location>
</feature>
<evidence type="ECO:0000256" key="1">
    <source>
        <dbReference type="ARBA" id="ARBA00023125"/>
    </source>
</evidence>
<dbReference type="PANTHER" id="PTHR30461">
    <property type="entry name" value="DNA-INVERTASE FROM LAMBDOID PROPHAGE"/>
    <property type="match status" value="1"/>
</dbReference>
<evidence type="ECO:0000259" key="4">
    <source>
        <dbReference type="PROSITE" id="PS51736"/>
    </source>
</evidence>
<accession>A0A6H1UHH9</accession>
<keyword evidence="2" id="KW-0233">DNA recombination</keyword>
<keyword evidence="1" id="KW-0238">DNA-binding</keyword>
<dbReference type="InterPro" id="IPR050639">
    <property type="entry name" value="SSR_resolvase"/>
</dbReference>
<dbReference type="RefSeq" id="WP_168661659.1">
    <property type="nucleotide sequence ID" value="NZ_CP051180.1"/>
</dbReference>
<evidence type="ECO:0000313" key="6">
    <source>
        <dbReference type="Proteomes" id="UP000501602"/>
    </source>
</evidence>
<evidence type="ECO:0000256" key="2">
    <source>
        <dbReference type="ARBA" id="ARBA00023172"/>
    </source>
</evidence>
<dbReference type="PROSITE" id="PS51736">
    <property type="entry name" value="RECOMBINASES_3"/>
    <property type="match status" value="1"/>
</dbReference>